<dbReference type="Pfam" id="PF01011">
    <property type="entry name" value="PQQ"/>
    <property type="match status" value="2"/>
</dbReference>
<evidence type="ECO:0000256" key="4">
    <source>
        <dbReference type="ARBA" id="ARBA00022617"/>
    </source>
</evidence>
<name>A0A1G7KQE5_9BACT</name>
<dbReference type="NCBIfam" id="TIGR03075">
    <property type="entry name" value="PQQ_enz_alc_DH"/>
    <property type="match status" value="1"/>
</dbReference>
<evidence type="ECO:0000313" key="15">
    <source>
        <dbReference type="Proteomes" id="UP000182427"/>
    </source>
</evidence>
<feature type="region of interest" description="Disordered" evidence="12">
    <location>
        <begin position="84"/>
        <end position="106"/>
    </location>
</feature>
<dbReference type="SUPFAM" id="SSF46626">
    <property type="entry name" value="Cytochrome c"/>
    <property type="match status" value="1"/>
</dbReference>
<keyword evidence="4 11" id="KW-0349">Heme</keyword>
<reference evidence="14 15" key="1">
    <citation type="submission" date="2016-10" db="EMBL/GenBank/DDBJ databases">
        <authorList>
            <person name="de Groot N.N."/>
        </authorList>
    </citation>
    <scope>NUCLEOTIDE SEQUENCE [LARGE SCALE GENOMIC DNA]</scope>
    <source>
        <strain evidence="14 15">GAS232</strain>
    </source>
</reference>
<evidence type="ECO:0000259" key="13">
    <source>
        <dbReference type="PROSITE" id="PS51007"/>
    </source>
</evidence>
<evidence type="ECO:0000256" key="2">
    <source>
        <dbReference type="ARBA" id="ARBA00001931"/>
    </source>
</evidence>
<protein>
    <submittedName>
        <fullName evidence="14">Alcohol dehydrogenase (Cytochrome c)</fullName>
    </submittedName>
</protein>
<evidence type="ECO:0000256" key="5">
    <source>
        <dbReference type="ARBA" id="ARBA00022723"/>
    </source>
</evidence>
<evidence type="ECO:0000256" key="3">
    <source>
        <dbReference type="ARBA" id="ARBA00008156"/>
    </source>
</evidence>
<evidence type="ECO:0000256" key="1">
    <source>
        <dbReference type="ARBA" id="ARBA00001913"/>
    </source>
</evidence>
<dbReference type="InterPro" id="IPR011047">
    <property type="entry name" value="Quinoprotein_ADH-like_sf"/>
</dbReference>
<evidence type="ECO:0000313" key="14">
    <source>
        <dbReference type="EMBL" id="SDF39458.1"/>
    </source>
</evidence>
<dbReference type="GO" id="GO:0009055">
    <property type="term" value="F:electron transfer activity"/>
    <property type="evidence" value="ECO:0007669"/>
    <property type="project" value="InterPro"/>
</dbReference>
<dbReference type="InterPro" id="IPR002372">
    <property type="entry name" value="PQQ_rpt_dom"/>
</dbReference>
<dbReference type="AlphaFoldDB" id="A0A1G7KQE5"/>
<keyword evidence="7" id="KW-0106">Calcium</keyword>
<dbReference type="GO" id="GO:0020037">
    <property type="term" value="F:heme binding"/>
    <property type="evidence" value="ECO:0007669"/>
    <property type="project" value="InterPro"/>
</dbReference>
<evidence type="ECO:0000256" key="12">
    <source>
        <dbReference type="SAM" id="MobiDB-lite"/>
    </source>
</evidence>
<dbReference type="Gene3D" id="1.10.760.10">
    <property type="entry name" value="Cytochrome c-like domain"/>
    <property type="match status" value="1"/>
</dbReference>
<dbReference type="EMBL" id="LT629690">
    <property type="protein sequence ID" value="SDF39458.1"/>
    <property type="molecule type" value="Genomic_DNA"/>
</dbReference>
<dbReference type="SUPFAM" id="SSF50998">
    <property type="entry name" value="Quinoprotein alcohol dehydrogenase-like"/>
    <property type="match status" value="1"/>
</dbReference>
<evidence type="ECO:0000256" key="10">
    <source>
        <dbReference type="ARBA" id="ARBA00023157"/>
    </source>
</evidence>
<keyword evidence="8" id="KW-0560">Oxidoreductase</keyword>
<gene>
    <name evidence="14" type="ORF">SAMN05444167_2269</name>
</gene>
<evidence type="ECO:0000256" key="9">
    <source>
        <dbReference type="ARBA" id="ARBA00023004"/>
    </source>
</evidence>
<evidence type="ECO:0000256" key="11">
    <source>
        <dbReference type="PROSITE-ProRule" id="PRU00433"/>
    </source>
</evidence>
<accession>A0A1G7KQE5</accession>
<keyword evidence="15" id="KW-1185">Reference proteome</keyword>
<comment type="cofactor">
    <cofactor evidence="1">
        <name>Ca(2+)</name>
        <dbReference type="ChEBI" id="CHEBI:29108"/>
    </cofactor>
</comment>
<sequence length="640" mass="69962">MFESHCSICHGGDGSGGGRAPSLLGFVRYHTDQELKSLVHDGRLERGMPSFDFSADEQNRLLSYLRTLAGSDAAMSTAGYTGKAPMKVGKRKPPAEPHPGSIRLADGKSLNGTVIQSDYSAQVLTADGKYHLLSREGERYTEKPILPKRDWTTYNGNDSGNRYSTLNQINTKNVGGMSLAWLFPFDASRLETTPVVVDGVMYITGWNEAYALDSTTGQQLWMYRQPHTPGLVSEAGRGTNRGVAIWKDTVFMITDNAHLLALDRLDGRKLWDVEMGSVAAGYSATGAPLVVGDLVVSGVAGGEEGARGFVSAYKASTGERVWRFYSIPNRGEKAAETWIGSALEHGCGATWLTGSYDADLDLIYWTTGNPCPDFNGDERKGDNLYTSSVVALSAKTGELKWHYQFTPHDTHDWDSEQPILLVDQPWHGKPRKLLIHADRNGFFFVLDRVNGELLLAEPFVKATWATGYDRSGRPILTDASESSETGRVICPASSGGTNWYSSSWNPQTNLFYLRANEWCAIYKKQAEPLVDNRWYGGVAPNQSNAESYLRALDIHTGKKVWEMPLSTNNRGGVLSTAGGLVFAGGPGGTFLVLDARTGRDLKHIYVGQDWQASPMTFMVGGKQFVALSGVSGVFVFTLTP</sequence>
<dbReference type="PANTHER" id="PTHR32303">
    <property type="entry name" value="QUINOPROTEIN ALCOHOL DEHYDROGENASE (CYTOCHROME C)"/>
    <property type="match status" value="1"/>
</dbReference>
<evidence type="ECO:0000256" key="7">
    <source>
        <dbReference type="ARBA" id="ARBA00022837"/>
    </source>
</evidence>
<evidence type="ECO:0000256" key="6">
    <source>
        <dbReference type="ARBA" id="ARBA00022729"/>
    </source>
</evidence>
<comment type="cofactor">
    <cofactor evidence="2">
        <name>pyrroloquinoline quinone</name>
        <dbReference type="ChEBI" id="CHEBI:58442"/>
    </cofactor>
</comment>
<dbReference type="GO" id="GO:0016614">
    <property type="term" value="F:oxidoreductase activity, acting on CH-OH group of donors"/>
    <property type="evidence" value="ECO:0007669"/>
    <property type="project" value="InterPro"/>
</dbReference>
<dbReference type="InterPro" id="IPR018391">
    <property type="entry name" value="PQQ_b-propeller_rpt"/>
</dbReference>
<dbReference type="Proteomes" id="UP000182427">
    <property type="component" value="Chromosome I"/>
</dbReference>
<keyword evidence="6" id="KW-0732">Signal</keyword>
<dbReference type="Pfam" id="PF13442">
    <property type="entry name" value="Cytochrome_CBB3"/>
    <property type="match status" value="1"/>
</dbReference>
<feature type="domain" description="Cytochrome c" evidence="13">
    <location>
        <begin position="1"/>
        <end position="69"/>
    </location>
</feature>
<dbReference type="InterPro" id="IPR009056">
    <property type="entry name" value="Cyt_c-like_dom"/>
</dbReference>
<dbReference type="GO" id="GO:0016020">
    <property type="term" value="C:membrane"/>
    <property type="evidence" value="ECO:0007669"/>
    <property type="project" value="InterPro"/>
</dbReference>
<organism evidence="14 15">
    <name type="scientific">Terriglobus roseus</name>
    <dbReference type="NCBI Taxonomy" id="392734"/>
    <lineage>
        <taxon>Bacteria</taxon>
        <taxon>Pseudomonadati</taxon>
        <taxon>Acidobacteriota</taxon>
        <taxon>Terriglobia</taxon>
        <taxon>Terriglobales</taxon>
        <taxon>Acidobacteriaceae</taxon>
        <taxon>Terriglobus</taxon>
    </lineage>
</organism>
<dbReference type="Gene3D" id="2.140.10.10">
    <property type="entry name" value="Quinoprotein alcohol dehydrogenase-like superfamily"/>
    <property type="match status" value="1"/>
</dbReference>
<dbReference type="SMART" id="SM00564">
    <property type="entry name" value="PQQ"/>
    <property type="match status" value="6"/>
</dbReference>
<dbReference type="InterPro" id="IPR036909">
    <property type="entry name" value="Cyt_c-like_dom_sf"/>
</dbReference>
<dbReference type="InterPro" id="IPR017512">
    <property type="entry name" value="PQQ_MeOH/EtOH_DH"/>
</dbReference>
<proteinExistence type="inferred from homology"/>
<keyword evidence="10" id="KW-1015">Disulfide bond</keyword>
<keyword evidence="5 11" id="KW-0479">Metal-binding</keyword>
<comment type="similarity">
    <text evidence="3">Belongs to the bacterial PQQ dehydrogenase family.</text>
</comment>
<dbReference type="GO" id="GO:0005509">
    <property type="term" value="F:calcium ion binding"/>
    <property type="evidence" value="ECO:0007669"/>
    <property type="project" value="InterPro"/>
</dbReference>
<keyword evidence="9 11" id="KW-0408">Iron</keyword>
<evidence type="ECO:0000256" key="8">
    <source>
        <dbReference type="ARBA" id="ARBA00023002"/>
    </source>
</evidence>
<dbReference type="PROSITE" id="PS51007">
    <property type="entry name" value="CYTC"/>
    <property type="match status" value="1"/>
</dbReference>